<gene>
    <name evidence="2" type="ORF">HUG10_01590</name>
</gene>
<keyword evidence="3" id="KW-1185">Reference proteome</keyword>
<organism evidence="2 3">
    <name type="scientific">Halorarum halophilum</name>
    <dbReference type="NCBI Taxonomy" id="2743090"/>
    <lineage>
        <taxon>Archaea</taxon>
        <taxon>Methanobacteriati</taxon>
        <taxon>Methanobacteriota</taxon>
        <taxon>Stenosarchaea group</taxon>
        <taxon>Halobacteria</taxon>
        <taxon>Halobacteriales</taxon>
        <taxon>Haloferacaceae</taxon>
        <taxon>Halorarum</taxon>
    </lineage>
</organism>
<protein>
    <submittedName>
        <fullName evidence="2">Uncharacterized protein</fullName>
    </submittedName>
</protein>
<evidence type="ECO:0000256" key="1">
    <source>
        <dbReference type="SAM" id="Phobius"/>
    </source>
</evidence>
<feature type="transmembrane region" description="Helical" evidence="1">
    <location>
        <begin position="146"/>
        <end position="166"/>
    </location>
</feature>
<evidence type="ECO:0000313" key="2">
    <source>
        <dbReference type="EMBL" id="QLG26311.1"/>
    </source>
</evidence>
<keyword evidence="1" id="KW-1133">Transmembrane helix</keyword>
<dbReference type="KEGG" id="halg:HUG10_01590"/>
<keyword evidence="1" id="KW-0472">Membrane</keyword>
<dbReference type="OrthoDB" id="386025at2157"/>
<sequence length="180" mass="18833">MPFRLVGTVFTVATFPGLVVAAAIQDAVVDRAGVPTSLVGDGADAYEVDYDAVGSPRTALVVTFLPVLVCSAVAATLLAVAVRLLPFWTLGWWICSWLGLAVGSHAFPDPETASAIRRAFTAAEGPARTVGRTLVVTVRTSALLSLFRFDVLYAAVLYYAVAALLLPGTPDLGLPLLPFG</sequence>
<accession>A0A7D5GFU7</accession>
<reference evidence="2 3" key="1">
    <citation type="submission" date="2020-07" db="EMBL/GenBank/DDBJ databases">
        <title>Gai3-2, isolated from salt lake.</title>
        <authorList>
            <person name="Cui H."/>
            <person name="Shi X."/>
        </authorList>
    </citation>
    <scope>NUCLEOTIDE SEQUENCE [LARGE SCALE GENOMIC DNA]</scope>
    <source>
        <strain evidence="2 3">Gai3-2</strain>
    </source>
</reference>
<dbReference type="GeneID" id="56027485"/>
<proteinExistence type="predicted"/>
<evidence type="ECO:0000313" key="3">
    <source>
        <dbReference type="Proteomes" id="UP000509750"/>
    </source>
</evidence>
<dbReference type="EMBL" id="CP058529">
    <property type="protein sequence ID" value="QLG26311.1"/>
    <property type="molecule type" value="Genomic_DNA"/>
</dbReference>
<name>A0A7D5GFU7_9EURY</name>
<dbReference type="AlphaFoldDB" id="A0A7D5GFU7"/>
<keyword evidence="1" id="KW-0812">Transmembrane</keyword>
<dbReference type="Proteomes" id="UP000509750">
    <property type="component" value="Chromosome"/>
</dbReference>
<dbReference type="RefSeq" id="WP_179167886.1">
    <property type="nucleotide sequence ID" value="NZ_CP058529.1"/>
</dbReference>
<feature type="transmembrane region" description="Helical" evidence="1">
    <location>
        <begin position="59"/>
        <end position="80"/>
    </location>
</feature>